<dbReference type="AlphaFoldDB" id="A0A849CDM8"/>
<proteinExistence type="predicted"/>
<evidence type="ECO:0000313" key="3">
    <source>
        <dbReference type="Proteomes" id="UP000586827"/>
    </source>
</evidence>
<dbReference type="RefSeq" id="WP_067523675.1">
    <property type="nucleotide sequence ID" value="NZ_JABELX010000013.1"/>
</dbReference>
<name>A0A849CDM8_9NOCA</name>
<reference evidence="2 3" key="1">
    <citation type="submission" date="2020-05" db="EMBL/GenBank/DDBJ databases">
        <title>MicrobeNet Type strains.</title>
        <authorList>
            <person name="Nicholson A.C."/>
        </authorList>
    </citation>
    <scope>NUCLEOTIDE SEQUENCE [LARGE SCALE GENOMIC DNA]</scope>
    <source>
        <strain evidence="2 3">JCM 3224</strain>
    </source>
</reference>
<dbReference type="EMBL" id="JABELX010000013">
    <property type="protein sequence ID" value="NNH74277.1"/>
    <property type="molecule type" value="Genomic_DNA"/>
</dbReference>
<dbReference type="Pfam" id="PF16242">
    <property type="entry name" value="Pyrid_ox_like"/>
    <property type="match status" value="1"/>
</dbReference>
<gene>
    <name evidence="2" type="ORF">HLB23_31265</name>
</gene>
<dbReference type="InterPro" id="IPR038725">
    <property type="entry name" value="YdaG_split_barrel_FMN-bd"/>
</dbReference>
<sequence>MSEELFDAAVGIVRAGKYGFLTTLADGHPHTRLVQTMSVDADATVWIGTSPKSRKALDIALHPEVTYAVEDRVGLSYACLYAAAEIIDDPAELNAKWMREFEMFFPDGPTGGDFILLRLRPTAVEVLDFTREIHPAPFGLVPARAERTA</sequence>
<dbReference type="InterPro" id="IPR012349">
    <property type="entry name" value="Split_barrel_FMN-bd"/>
</dbReference>
<keyword evidence="3" id="KW-1185">Reference proteome</keyword>
<evidence type="ECO:0000259" key="1">
    <source>
        <dbReference type="Pfam" id="PF16242"/>
    </source>
</evidence>
<comment type="caution">
    <text evidence="2">The sequence shown here is derived from an EMBL/GenBank/DDBJ whole genome shotgun (WGS) entry which is preliminary data.</text>
</comment>
<dbReference type="SUPFAM" id="SSF50475">
    <property type="entry name" value="FMN-binding split barrel"/>
    <property type="match status" value="1"/>
</dbReference>
<dbReference type="PANTHER" id="PTHR34818">
    <property type="entry name" value="PROTEIN BLI-3"/>
    <property type="match status" value="1"/>
</dbReference>
<protein>
    <submittedName>
        <fullName evidence="2">Pyridoxamine 5'-phosphate oxidase family protein</fullName>
    </submittedName>
</protein>
<feature type="domain" description="General stress protein FMN-binding split barrel" evidence="1">
    <location>
        <begin position="13"/>
        <end position="128"/>
    </location>
</feature>
<evidence type="ECO:0000313" key="2">
    <source>
        <dbReference type="EMBL" id="NNH74277.1"/>
    </source>
</evidence>
<accession>A0A849CDM8</accession>
<dbReference type="Proteomes" id="UP000586827">
    <property type="component" value="Unassembled WGS sequence"/>
</dbReference>
<dbReference type="Gene3D" id="2.30.110.10">
    <property type="entry name" value="Electron Transport, Fmn-binding Protein, Chain A"/>
    <property type="match status" value="1"/>
</dbReference>
<organism evidence="2 3">
    <name type="scientific">Nocardia uniformis</name>
    <dbReference type="NCBI Taxonomy" id="53432"/>
    <lineage>
        <taxon>Bacteria</taxon>
        <taxon>Bacillati</taxon>
        <taxon>Actinomycetota</taxon>
        <taxon>Actinomycetes</taxon>
        <taxon>Mycobacteriales</taxon>
        <taxon>Nocardiaceae</taxon>
        <taxon>Nocardia</taxon>
    </lineage>
</organism>
<dbReference type="InterPro" id="IPR052917">
    <property type="entry name" value="Stress-Dev_Protein"/>
</dbReference>
<dbReference type="PANTHER" id="PTHR34818:SF1">
    <property type="entry name" value="PROTEIN BLI-3"/>
    <property type="match status" value="1"/>
</dbReference>